<dbReference type="EMBL" id="JACVVK020000642">
    <property type="protein sequence ID" value="KAK7461180.1"/>
    <property type="molecule type" value="Genomic_DNA"/>
</dbReference>
<reference evidence="6 7" key="1">
    <citation type="journal article" date="2023" name="Sci. Data">
        <title>Genome assembly of the Korean intertidal mud-creeper Batillaria attramentaria.</title>
        <authorList>
            <person name="Patra A.K."/>
            <person name="Ho P.T."/>
            <person name="Jun S."/>
            <person name="Lee S.J."/>
            <person name="Kim Y."/>
            <person name="Won Y.J."/>
        </authorList>
    </citation>
    <scope>NUCLEOTIDE SEQUENCE [LARGE SCALE GENOMIC DNA]</scope>
    <source>
        <strain evidence="6">Wonlab-2016</strain>
    </source>
</reference>
<name>A0ABD0J599_9CAEN</name>
<evidence type="ECO:0000256" key="3">
    <source>
        <dbReference type="ARBA" id="ARBA00023242"/>
    </source>
</evidence>
<evidence type="ECO:0000256" key="4">
    <source>
        <dbReference type="SAM" id="MobiDB-lite"/>
    </source>
</evidence>
<evidence type="ECO:0000313" key="6">
    <source>
        <dbReference type="EMBL" id="KAK7461180.1"/>
    </source>
</evidence>
<protein>
    <recommendedName>
        <fullName evidence="5">Pre-rRNA-processing protein RIX1 N-terminal domain-containing protein</fullName>
    </recommendedName>
</protein>
<dbReference type="Pfam" id="PF08167">
    <property type="entry name" value="RIX1"/>
    <property type="match status" value="1"/>
</dbReference>
<dbReference type="InterPro" id="IPR016024">
    <property type="entry name" value="ARM-type_fold"/>
</dbReference>
<dbReference type="InterPro" id="IPR012583">
    <property type="entry name" value="RIX1_N"/>
</dbReference>
<keyword evidence="7" id="KW-1185">Reference proteome</keyword>
<accession>A0ABD0J599</accession>
<feature type="non-terminal residue" evidence="6">
    <location>
        <position position="1"/>
    </location>
</feature>
<feature type="region of interest" description="Disordered" evidence="4">
    <location>
        <begin position="228"/>
        <end position="251"/>
    </location>
</feature>
<comment type="subcellular location">
    <subcellularLocation>
        <location evidence="1">Nucleus</location>
    </subcellularLocation>
</comment>
<dbReference type="AlphaFoldDB" id="A0ABD0J599"/>
<dbReference type="GO" id="GO:0005634">
    <property type="term" value="C:nucleus"/>
    <property type="evidence" value="ECO:0007669"/>
    <property type="project" value="UniProtKB-SubCell"/>
</dbReference>
<comment type="similarity">
    <text evidence="2">Belongs to the RIX1/PELP1 family.</text>
</comment>
<dbReference type="SUPFAM" id="SSF48371">
    <property type="entry name" value="ARM repeat"/>
    <property type="match status" value="1"/>
</dbReference>
<dbReference type="InterPro" id="IPR011989">
    <property type="entry name" value="ARM-like"/>
</dbReference>
<sequence length="414" mass="45436">KPGALQDLIGQINSGLNSSKKRLESLGLLGYMIEQCSASVFSSHCQTWLNLLLQCLQSHTAPLVQQHTMRVLSLVIERVSDFPELAREVGSTYIAQLLPVLLSPKSKTNSVSSDRLLLLSYLPFLHCAALKVLHRLIICCKKLLLPQGSVIFRLCVQCLAATHTQASEPGQDKPFSKLRESAYAVLSVWLQIVGSACQGVIDDEQDDILKEIFHDVQPQSDTLKIESKNVAAGDFNPPPAKRKKKGRSGYQELSQSGSSLWARRRHANSNLTVSALKVLELLVTFAGSSLNSQAFQMVQQQVGVLVLSVIKNQPPPFTSSVCRQALYQTLLATVFIPRPDVPSFLQGALALFQQGRLDSDFQVAHTCQEAILRLSNLVHVTTPQVRTPAFTGNVGNTDACPGHTFQRKQSICCL</sequence>
<feature type="domain" description="Pre-rRNA-processing protein RIX1 N-terminal" evidence="5">
    <location>
        <begin position="5"/>
        <end position="163"/>
    </location>
</feature>
<proteinExistence type="inferred from homology"/>
<comment type="caution">
    <text evidence="6">The sequence shown here is derived from an EMBL/GenBank/DDBJ whole genome shotgun (WGS) entry which is preliminary data.</text>
</comment>
<gene>
    <name evidence="6" type="ORF">BaRGS_00038768</name>
</gene>
<evidence type="ECO:0000313" key="7">
    <source>
        <dbReference type="Proteomes" id="UP001519460"/>
    </source>
</evidence>
<dbReference type="PANTHER" id="PTHR34105">
    <property type="entry name" value="PROLINE-, GLUTAMIC ACID- AND LEUCINE-RICH PROTEIN 1"/>
    <property type="match status" value="1"/>
</dbReference>
<dbReference type="PANTHER" id="PTHR34105:SF1">
    <property type="entry name" value="PROLINE-, GLUTAMIC ACID- AND LEUCINE-RICH PROTEIN 1"/>
    <property type="match status" value="1"/>
</dbReference>
<evidence type="ECO:0000256" key="1">
    <source>
        <dbReference type="ARBA" id="ARBA00004123"/>
    </source>
</evidence>
<keyword evidence="3" id="KW-0539">Nucleus</keyword>
<dbReference type="Proteomes" id="UP001519460">
    <property type="component" value="Unassembled WGS sequence"/>
</dbReference>
<evidence type="ECO:0000259" key="5">
    <source>
        <dbReference type="Pfam" id="PF08167"/>
    </source>
</evidence>
<organism evidence="6 7">
    <name type="scientific">Batillaria attramentaria</name>
    <dbReference type="NCBI Taxonomy" id="370345"/>
    <lineage>
        <taxon>Eukaryota</taxon>
        <taxon>Metazoa</taxon>
        <taxon>Spiralia</taxon>
        <taxon>Lophotrochozoa</taxon>
        <taxon>Mollusca</taxon>
        <taxon>Gastropoda</taxon>
        <taxon>Caenogastropoda</taxon>
        <taxon>Sorbeoconcha</taxon>
        <taxon>Cerithioidea</taxon>
        <taxon>Batillariidae</taxon>
        <taxon>Batillaria</taxon>
    </lineage>
</organism>
<dbReference type="Gene3D" id="1.25.10.10">
    <property type="entry name" value="Leucine-rich Repeat Variant"/>
    <property type="match status" value="1"/>
</dbReference>
<evidence type="ECO:0000256" key="2">
    <source>
        <dbReference type="ARBA" id="ARBA00010511"/>
    </source>
</evidence>